<dbReference type="Proteomes" id="UP000698800">
    <property type="component" value="Unassembled WGS sequence"/>
</dbReference>
<feature type="region of interest" description="Disordered" evidence="1">
    <location>
        <begin position="1"/>
        <end position="82"/>
    </location>
</feature>
<feature type="compositionally biased region" description="Polar residues" evidence="1">
    <location>
        <begin position="226"/>
        <end position="241"/>
    </location>
</feature>
<feature type="region of interest" description="Disordered" evidence="1">
    <location>
        <begin position="397"/>
        <end position="528"/>
    </location>
</feature>
<accession>A0A9P8HYC8</accession>
<feature type="compositionally biased region" description="Basic and acidic residues" evidence="1">
    <location>
        <begin position="563"/>
        <end position="591"/>
    </location>
</feature>
<comment type="caution">
    <text evidence="2">The sequence shown here is derived from an EMBL/GenBank/DDBJ whole genome shotgun (WGS) entry which is preliminary data.</text>
</comment>
<gene>
    <name evidence="2" type="ORF">FGG08_005474</name>
</gene>
<keyword evidence="3" id="KW-1185">Reference proteome</keyword>
<feature type="compositionally biased region" description="Basic and acidic residues" evidence="1">
    <location>
        <begin position="613"/>
        <end position="623"/>
    </location>
</feature>
<feature type="region of interest" description="Disordered" evidence="1">
    <location>
        <begin position="563"/>
        <end position="629"/>
    </location>
</feature>
<dbReference type="AlphaFoldDB" id="A0A9P8HYC8"/>
<feature type="compositionally biased region" description="Low complexity" evidence="1">
    <location>
        <begin position="255"/>
        <end position="303"/>
    </location>
</feature>
<name>A0A9P8HYC8_9PEZI</name>
<dbReference type="InterPro" id="IPR029058">
    <property type="entry name" value="AB_hydrolase_fold"/>
</dbReference>
<sequence>MASPSIHSPASSTASIRPPSPPSITDGSGVPHRAGTIHLTPYSQPPPYTLAGRVPPGVRPPWASPDPRSSSTQSLVPSDSGEPGRRTLLLVYIHGFLGNETSFQSFPAHVHNLLKIILAETHVIHTKIYPRYKSRKAIEFARDDFSKWLSPHESEMTDVILLGHSMGGILSAEVVLLQPHSPADSQPFRHRILGTINFDTPFLGMHPGVIVSGIGSLFRPSPAPTQPQGYSEEVGSSSSFERPSDYLVASPPPSNSVSYSTPASSPTPYGSTSTLSTLPTLISTDSHHATTGSTGSQYSSTPSVDPNYNPPFSNDVRLSNYSGWEGALNFVVKYSGSLPTATKHYITSHLEFGGCLADYNGLKSRYAKIRRLEDIDVSNTQSAEQWSRRRVRFANYYTASTGRPKTPSTPGTPAMQEGMEASERDISKSNSAEDEPLTTSALPSPRASIETYRSQDEINSSPEETSGPIQEPNSGGDASVDGEYSLPSENEPKSLSSVSGSTFPPIPPAPEEPPFLDTSQYPDKDTRKLAEKEYVRAVKAYKQAVKDHNRTIKDRKKLVEKFEKKAKQERERETKIEGKARVKEDKNEKSRLSSNAVNQSERGSTNPPTSAESNKRPPRDKKFCMLPPKVAGRPDPTWIRVFMEGVDEVGAHCGLFFVGGAYERLVGDVGSRIEDWVGEEETRRAIIQLEESYDY</sequence>
<dbReference type="PANTHER" id="PTHR47842:SF3">
    <property type="entry name" value="DUF676 DOMAIN-CONTAINING PROTEIN"/>
    <property type="match status" value="1"/>
</dbReference>
<dbReference type="PANTHER" id="PTHR47842">
    <property type="entry name" value="EXPRESSED PROTEIN"/>
    <property type="match status" value="1"/>
</dbReference>
<feature type="compositionally biased region" description="Polar residues" evidence="1">
    <location>
        <begin position="67"/>
        <end position="77"/>
    </location>
</feature>
<protein>
    <recommendedName>
        <fullName evidence="4">DUF676 domain-containing protein</fullName>
    </recommendedName>
</protein>
<dbReference type="EMBL" id="JAGHQL010000131">
    <property type="protein sequence ID" value="KAH0537792.1"/>
    <property type="molecule type" value="Genomic_DNA"/>
</dbReference>
<feature type="compositionally biased region" description="Pro residues" evidence="1">
    <location>
        <begin position="504"/>
        <end position="513"/>
    </location>
</feature>
<evidence type="ECO:0008006" key="4">
    <source>
        <dbReference type="Google" id="ProtNLM"/>
    </source>
</evidence>
<feature type="region of interest" description="Disordered" evidence="1">
    <location>
        <begin position="221"/>
        <end position="311"/>
    </location>
</feature>
<evidence type="ECO:0000313" key="3">
    <source>
        <dbReference type="Proteomes" id="UP000698800"/>
    </source>
</evidence>
<evidence type="ECO:0000256" key="1">
    <source>
        <dbReference type="SAM" id="MobiDB-lite"/>
    </source>
</evidence>
<feature type="compositionally biased region" description="Polar residues" evidence="1">
    <location>
        <begin position="592"/>
        <end position="612"/>
    </location>
</feature>
<feature type="compositionally biased region" description="Polar residues" evidence="1">
    <location>
        <begin position="457"/>
        <end position="473"/>
    </location>
</feature>
<feature type="compositionally biased region" description="Polar residues" evidence="1">
    <location>
        <begin position="1"/>
        <end position="15"/>
    </location>
</feature>
<dbReference type="OrthoDB" id="3248508at2759"/>
<organism evidence="2 3">
    <name type="scientific">Glutinoglossum americanum</name>
    <dbReference type="NCBI Taxonomy" id="1670608"/>
    <lineage>
        <taxon>Eukaryota</taxon>
        <taxon>Fungi</taxon>
        <taxon>Dikarya</taxon>
        <taxon>Ascomycota</taxon>
        <taxon>Pezizomycotina</taxon>
        <taxon>Geoglossomycetes</taxon>
        <taxon>Geoglossales</taxon>
        <taxon>Geoglossaceae</taxon>
        <taxon>Glutinoglossum</taxon>
    </lineage>
</organism>
<proteinExistence type="predicted"/>
<feature type="compositionally biased region" description="Polar residues" evidence="1">
    <location>
        <begin position="493"/>
        <end position="502"/>
    </location>
</feature>
<reference evidence="2" key="1">
    <citation type="submission" date="2021-03" db="EMBL/GenBank/DDBJ databases">
        <title>Comparative genomics and phylogenomic investigation of the class Geoglossomycetes provide insights into ecological specialization and systematics.</title>
        <authorList>
            <person name="Melie T."/>
            <person name="Pirro S."/>
            <person name="Miller A.N."/>
            <person name="Quandt A."/>
        </authorList>
    </citation>
    <scope>NUCLEOTIDE SEQUENCE</scope>
    <source>
        <strain evidence="2">GBOQ0MN5Z8</strain>
    </source>
</reference>
<feature type="compositionally biased region" description="Polar residues" evidence="1">
    <location>
        <begin position="397"/>
        <end position="411"/>
    </location>
</feature>
<dbReference type="Gene3D" id="3.40.50.1820">
    <property type="entry name" value="alpha/beta hydrolase"/>
    <property type="match status" value="1"/>
</dbReference>
<evidence type="ECO:0000313" key="2">
    <source>
        <dbReference type="EMBL" id="KAH0537792.1"/>
    </source>
</evidence>
<dbReference type="SUPFAM" id="SSF53474">
    <property type="entry name" value="alpha/beta-Hydrolases"/>
    <property type="match status" value="1"/>
</dbReference>